<protein>
    <recommendedName>
        <fullName evidence="4">VCBS repeat-containing protein</fullName>
    </recommendedName>
</protein>
<dbReference type="Proteomes" id="UP000523196">
    <property type="component" value="Unassembled WGS sequence"/>
</dbReference>
<feature type="compositionally biased region" description="Pro residues" evidence="1">
    <location>
        <begin position="42"/>
        <end position="52"/>
    </location>
</feature>
<dbReference type="AlphaFoldDB" id="A0A7W3TJJ9"/>
<keyword evidence="3" id="KW-1185">Reference proteome</keyword>
<proteinExistence type="predicted"/>
<gene>
    <name evidence="2" type="ORF">H4F98_02820</name>
</gene>
<feature type="compositionally biased region" description="Low complexity" evidence="1">
    <location>
        <begin position="26"/>
        <end position="41"/>
    </location>
</feature>
<accession>A0A7W3TJJ9</accession>
<organism evidence="2 3">
    <name type="scientific">Marilutibacter spongiae</name>
    <dbReference type="NCBI Taxonomy" id="2025720"/>
    <lineage>
        <taxon>Bacteria</taxon>
        <taxon>Pseudomonadati</taxon>
        <taxon>Pseudomonadota</taxon>
        <taxon>Gammaproteobacteria</taxon>
        <taxon>Lysobacterales</taxon>
        <taxon>Lysobacteraceae</taxon>
        <taxon>Marilutibacter</taxon>
    </lineage>
</organism>
<feature type="region of interest" description="Disordered" evidence="1">
    <location>
        <begin position="22"/>
        <end position="56"/>
    </location>
</feature>
<dbReference type="Gene3D" id="2.40.128.460">
    <property type="entry name" value="Periplasmic lysozyme inhibitor of I-type lysozyme"/>
    <property type="match status" value="1"/>
</dbReference>
<dbReference type="InterPro" id="IPR038643">
    <property type="entry name" value="PliI_sf"/>
</dbReference>
<reference evidence="2 3" key="1">
    <citation type="submission" date="2020-08" db="EMBL/GenBank/DDBJ databases">
        <authorList>
            <person name="Xu S."/>
            <person name="Li A."/>
        </authorList>
    </citation>
    <scope>NUCLEOTIDE SEQUENCE [LARGE SCALE GENOMIC DNA]</scope>
    <source>
        <strain evidence="2 3">119BY6-57</strain>
    </source>
</reference>
<sequence>MEHAISILAVCVALAACKPASEGEGAQPAVDTAPTAPAAETPLPPAEAPAPGPGFDKTLELQGIGFHIQGGDGRVTVTPTGLEASNEPMTRDVDGQVMDAELADLDADGSPEVYVFVAPASEGGPAGLVAFAANKRKSLSDIYLAPLAEDPEAADGYKGGDDIAVVENRLIRRFPLVGEDGQPTGKTRQVVYRLTPGEAGWVLEKERVSEF</sequence>
<evidence type="ECO:0008006" key="4">
    <source>
        <dbReference type="Google" id="ProtNLM"/>
    </source>
</evidence>
<name>A0A7W3TJJ9_9GAMM</name>
<evidence type="ECO:0000256" key="1">
    <source>
        <dbReference type="SAM" id="MobiDB-lite"/>
    </source>
</evidence>
<dbReference type="RefSeq" id="WP_182685137.1">
    <property type="nucleotide sequence ID" value="NZ_JACHTF010000002.1"/>
</dbReference>
<evidence type="ECO:0000313" key="3">
    <source>
        <dbReference type="Proteomes" id="UP000523196"/>
    </source>
</evidence>
<evidence type="ECO:0000313" key="2">
    <source>
        <dbReference type="EMBL" id="MBB1059500.1"/>
    </source>
</evidence>
<dbReference type="EMBL" id="JACHTF010000002">
    <property type="protein sequence ID" value="MBB1059500.1"/>
    <property type="molecule type" value="Genomic_DNA"/>
</dbReference>
<comment type="caution">
    <text evidence="2">The sequence shown here is derived from an EMBL/GenBank/DDBJ whole genome shotgun (WGS) entry which is preliminary data.</text>
</comment>